<dbReference type="Gene3D" id="1.20.930.10">
    <property type="entry name" value="Conserved domain common to transcription factors TFIIS, elongin A, CRSP70"/>
    <property type="match status" value="1"/>
</dbReference>
<dbReference type="InterPro" id="IPR017923">
    <property type="entry name" value="TFIIS_N"/>
</dbReference>
<dbReference type="OrthoDB" id="6159439at2759"/>
<dbReference type="PROSITE" id="PS51319">
    <property type="entry name" value="TFIIS_N"/>
    <property type="match status" value="1"/>
</dbReference>
<sequence>MSPGPGTSGPQPSMDLSDFGLDIPAPSTSNSSINPSFFFGAHNNYFLAGDAVPYNAPSYRPSMWPASSPAPLPLSSYSTLNGATTAPQLSGPPPQPSSNTQSMMIDPALTMNASSSNPNLHYSTPFLSSQPQQRTQYPYQHSSQAPTSSINPSFVHTTPSHYQSFHRPPPQQLQSPPTQGTLAPYVLHSPSNPTMHSGSSIATSSFYAPTSAVPIGPTPEQLRERFLAGLRPLLQPSSFSGAGAVMKLTNHIDSYGVSKVDAATRIEVLTKIRDNAGNHYFRAWAENDLAMEISKTWLKDSADMDSPVAATTMPLLHILDRLPMTLQCLKSSGIAKELRPFKTAISAAIQDMASNLNRKWRALLPQSQAKSPVAEGSTEDIKSKKRKAEDPPALQKGAPSTKKAPIVASGSSTKVTAVKREGKTAATVKDVKDAKSDSSFFSAPKPKRPLPSFKKAPAPVKKELDPNVAQPSSYDPFLEIVKSMKPRKDSPATSTPPPGSSAPLRQTSSTEPTNPLKKKKSVSWAPDGQLELVKLIERAVYDDDPADGMHTAHSVRDLDRSEGAALIAHLFDEQIDWSEPILVEMPPELEVPPRGKDSVERKVQEEREQTALGAVYMGGQIPESAAEPSLQIPEEQVDAEVKTMLTGPDVDSIFWSGGVPAALELPPSSASVAELVGQLAAGSTDVPMGNVGQSFNFEPGILANIGPEQLQQLVQQAQAIQQNRILKRTDVNDDGQEMIVGQTEEVLAAVAEEEDGAEETDLGGAASEAIKENHAIFMRKEGEHHFLVMSSIVN</sequence>
<organism evidence="4 5">
    <name type="scientific">Hermanssonia centrifuga</name>
    <dbReference type="NCBI Taxonomy" id="98765"/>
    <lineage>
        <taxon>Eukaryota</taxon>
        <taxon>Fungi</taxon>
        <taxon>Dikarya</taxon>
        <taxon>Basidiomycota</taxon>
        <taxon>Agaricomycotina</taxon>
        <taxon>Agaricomycetes</taxon>
        <taxon>Polyporales</taxon>
        <taxon>Meruliaceae</taxon>
        <taxon>Hermanssonia</taxon>
    </lineage>
</organism>
<dbReference type="AlphaFoldDB" id="A0A2R6RPM6"/>
<reference evidence="4 5" key="1">
    <citation type="submission" date="2018-02" db="EMBL/GenBank/DDBJ databases">
        <title>Genome sequence of the basidiomycete white-rot fungus Phlebia centrifuga.</title>
        <authorList>
            <person name="Granchi Z."/>
            <person name="Peng M."/>
            <person name="de Vries R.P."/>
            <person name="Hilden K."/>
            <person name="Makela M.R."/>
            <person name="Grigoriev I."/>
            <person name="Riley R."/>
        </authorList>
    </citation>
    <scope>NUCLEOTIDE SEQUENCE [LARGE SCALE GENOMIC DNA]</scope>
    <source>
        <strain evidence="4 5">FBCC195</strain>
    </source>
</reference>
<feature type="compositionally biased region" description="Polar residues" evidence="2">
    <location>
        <begin position="111"/>
        <end position="163"/>
    </location>
</feature>
<feature type="compositionally biased region" description="Low complexity" evidence="2">
    <location>
        <begin position="1"/>
        <end position="13"/>
    </location>
</feature>
<comment type="caution">
    <text evidence="4">The sequence shown here is derived from an EMBL/GenBank/DDBJ whole genome shotgun (WGS) entry which is preliminary data.</text>
</comment>
<dbReference type="SUPFAM" id="SSF47676">
    <property type="entry name" value="Conserved domain common to transcription factors TFIIS, elongin A, CRSP70"/>
    <property type="match status" value="1"/>
</dbReference>
<evidence type="ECO:0000313" key="4">
    <source>
        <dbReference type="EMBL" id="PSS31977.1"/>
    </source>
</evidence>
<feature type="region of interest" description="Disordered" evidence="2">
    <location>
        <begin position="1"/>
        <end position="25"/>
    </location>
</feature>
<dbReference type="GO" id="GO:0005634">
    <property type="term" value="C:nucleus"/>
    <property type="evidence" value="ECO:0007669"/>
    <property type="project" value="UniProtKB-SubCell"/>
</dbReference>
<accession>A0A2R6RPM6</accession>
<feature type="compositionally biased region" description="Polar residues" evidence="2">
    <location>
        <begin position="504"/>
        <end position="513"/>
    </location>
</feature>
<evidence type="ECO:0000259" key="3">
    <source>
        <dbReference type="PROSITE" id="PS51319"/>
    </source>
</evidence>
<dbReference type="EMBL" id="MLYV02000207">
    <property type="protein sequence ID" value="PSS31977.1"/>
    <property type="molecule type" value="Genomic_DNA"/>
</dbReference>
<name>A0A2R6RPM6_9APHY</name>
<feature type="region of interest" description="Disordered" evidence="2">
    <location>
        <begin position="366"/>
        <end position="523"/>
    </location>
</feature>
<dbReference type="Pfam" id="PF08711">
    <property type="entry name" value="Med26"/>
    <property type="match status" value="1"/>
</dbReference>
<keyword evidence="5" id="KW-1185">Reference proteome</keyword>
<dbReference type="InterPro" id="IPR035441">
    <property type="entry name" value="TFIIS/LEDGF_dom_sf"/>
</dbReference>
<feature type="compositionally biased region" description="Polar residues" evidence="2">
    <location>
        <begin position="77"/>
        <end position="86"/>
    </location>
</feature>
<feature type="compositionally biased region" description="Basic and acidic residues" evidence="2">
    <location>
        <begin position="379"/>
        <end position="390"/>
    </location>
</feature>
<evidence type="ECO:0000256" key="1">
    <source>
        <dbReference type="PROSITE-ProRule" id="PRU00649"/>
    </source>
</evidence>
<feature type="compositionally biased region" description="Basic and acidic residues" evidence="2">
    <location>
        <begin position="418"/>
        <end position="436"/>
    </location>
</feature>
<feature type="region of interest" description="Disordered" evidence="2">
    <location>
        <begin position="75"/>
        <end position="178"/>
    </location>
</feature>
<proteinExistence type="predicted"/>
<evidence type="ECO:0000313" key="5">
    <source>
        <dbReference type="Proteomes" id="UP000186601"/>
    </source>
</evidence>
<gene>
    <name evidence="4" type="ORF">PHLCEN_2v2219</name>
</gene>
<protein>
    <recommendedName>
        <fullName evidence="3">TFIIS N-terminal domain-containing protein</fullName>
    </recommendedName>
</protein>
<dbReference type="Proteomes" id="UP000186601">
    <property type="component" value="Unassembled WGS sequence"/>
</dbReference>
<comment type="subcellular location">
    <subcellularLocation>
        <location evidence="1">Nucleus</location>
    </subcellularLocation>
</comment>
<feature type="domain" description="TFIIS N-terminal" evidence="3">
    <location>
        <begin position="292"/>
        <end position="367"/>
    </location>
</feature>
<keyword evidence="1" id="KW-0539">Nucleus</keyword>
<evidence type="ECO:0000256" key="2">
    <source>
        <dbReference type="SAM" id="MobiDB-lite"/>
    </source>
</evidence>
<dbReference type="STRING" id="98765.A0A2R6RPM6"/>